<dbReference type="GO" id="GO:0043169">
    <property type="term" value="F:cation binding"/>
    <property type="evidence" value="ECO:0007669"/>
    <property type="project" value="InterPro"/>
</dbReference>
<dbReference type="InterPro" id="IPR017853">
    <property type="entry name" value="GH"/>
</dbReference>
<dbReference type="AlphaFoldDB" id="J0D6D6"/>
<feature type="domain" description="Glycosyl hydrolase family 13 catalytic" evidence="11">
    <location>
        <begin position="277"/>
        <end position="630"/>
    </location>
</feature>
<dbReference type="PIRSF" id="PIRSF000463">
    <property type="entry name" value="GlgB"/>
    <property type="match status" value="1"/>
</dbReference>
<dbReference type="Pfam" id="PF02806">
    <property type="entry name" value="Alpha-amylase_C"/>
    <property type="match status" value="1"/>
</dbReference>
<comment type="function">
    <text evidence="9">Catalyzes the formation of the alpha-1,6-glucosidic linkages in glycogen by scission of a 1,4-alpha-linked oligosaccharide from growing alpha-1,4-glucan chains and the subsequent attachment of the oligosaccharide to the alpha-1,6 position.</text>
</comment>
<dbReference type="InterPro" id="IPR013783">
    <property type="entry name" value="Ig-like_fold"/>
</dbReference>
<dbReference type="FunFam" id="2.60.40.10:FF:000169">
    <property type="entry name" value="1,4-alpha-glucan branching enzyme GlgB"/>
    <property type="match status" value="1"/>
</dbReference>
<evidence type="ECO:0000259" key="11">
    <source>
        <dbReference type="SMART" id="SM00642"/>
    </source>
</evidence>
<dbReference type="Pfam" id="PF00128">
    <property type="entry name" value="Alpha-amylase"/>
    <property type="match status" value="2"/>
</dbReference>
<dbReference type="InterPro" id="IPR004193">
    <property type="entry name" value="Glyco_hydro_13_N"/>
</dbReference>
<dbReference type="GO" id="GO:0005829">
    <property type="term" value="C:cytosol"/>
    <property type="evidence" value="ECO:0007669"/>
    <property type="project" value="TreeGrafter"/>
</dbReference>
<proteinExistence type="inferred from homology"/>
<dbReference type="GO" id="GO:0003844">
    <property type="term" value="F:1,4-alpha-glucan branching enzyme activity"/>
    <property type="evidence" value="ECO:0007669"/>
    <property type="project" value="UniProtKB-UniRule"/>
</dbReference>
<evidence type="ECO:0000256" key="5">
    <source>
        <dbReference type="ARBA" id="ARBA00022676"/>
    </source>
</evidence>
<dbReference type="InterPro" id="IPR006048">
    <property type="entry name" value="A-amylase/branching_C"/>
</dbReference>
<dbReference type="EMBL" id="AGZS01000001">
    <property type="protein sequence ID" value="EJD65555.1"/>
    <property type="molecule type" value="Genomic_DNA"/>
</dbReference>
<dbReference type="InterPro" id="IPR013780">
    <property type="entry name" value="Glyco_hydro_b"/>
</dbReference>
<sequence length="748" mass="85193">MPVPVPHTVLDEVSNGVYYDPHEVLGAHLDNAGMGPDSPARGTRPSATVRVLRPLAKTVEILTQDGTYKAEHEWNGIFTAEIPAVKDGERWTVPDYRIHTVYDHGEDNIQDDPYRYLPTVGELDTYLINEGRHERLWDVLGAHVRTYLDPMGEPDGSSDGSVTGTSFAVWAPNARTVRVVGDFNGWGGRQHAMRELGSSGVWELFIPGVKAGERYKYEILNANNEWKQKADPMERFHQVPPETASIVVDSRYEWNDENWMRERAAKNPHLGPVSIYEVHAGSWKKGEGYRELADDLVGYVKDMGFTHVEFMPLAEHPFEGSWGYQVTGYYAPDSRHGSPDDLKYLIDRFHQEGIGVIMDWVPAHFPKDDFALGRFDGTPLYEDPDPLRGEHPDWGTYIFNFGRNEVRNFLVANACYWINEFHVDGLRVDAVSSMLYLDYSREGGQWRPNKYGGNENLEAIDFLKEATATAYRNGPGIMMIAEESTAWQGVTAPTSSGGLGFGLKWNMGWMHDTLDYLSHHPLDRKWHHSEITFSMVYAYSEHYILPISHDEVVHGKGSLIGRMPGDDWQRFAGVRAIFAYQWTHPGKNLTFMGNELAQFGEWNENWSIDWDSLNWEDHRGIQRLVRDLNRLYKDNRELWELDFEQQGFQWLTSDDGDHNTLSYMRLDKDGNPLVVVVNFSGTAWDNYQVPLPSGGKWAEILTTDDARYGGSDIHNTDIHAVEGEFHSRGWSAYLTVPAMGVIILKPEN</sequence>
<dbReference type="SMART" id="SM00642">
    <property type="entry name" value="Aamy"/>
    <property type="match status" value="1"/>
</dbReference>
<dbReference type="PANTHER" id="PTHR43651">
    <property type="entry name" value="1,4-ALPHA-GLUCAN-BRANCHING ENZYME"/>
    <property type="match status" value="1"/>
</dbReference>
<evidence type="ECO:0000256" key="3">
    <source>
        <dbReference type="ARBA" id="ARBA00009000"/>
    </source>
</evidence>
<dbReference type="HOGENOM" id="CLU_004245_3_2_11"/>
<dbReference type="PANTHER" id="PTHR43651:SF3">
    <property type="entry name" value="1,4-ALPHA-GLUCAN-BRANCHING ENZYME"/>
    <property type="match status" value="1"/>
</dbReference>
<dbReference type="SUPFAM" id="SSF51445">
    <property type="entry name" value="(Trans)glycosidases"/>
    <property type="match status" value="1"/>
</dbReference>
<keyword evidence="6 9" id="KW-0808">Transferase</keyword>
<dbReference type="NCBIfam" id="NF003811">
    <property type="entry name" value="PRK05402.1"/>
    <property type="match status" value="1"/>
</dbReference>
<keyword evidence="5 9" id="KW-0328">Glycosyltransferase</keyword>
<dbReference type="InterPro" id="IPR044143">
    <property type="entry name" value="GlgB_N_E_set_prok"/>
</dbReference>
<evidence type="ECO:0000256" key="9">
    <source>
        <dbReference type="HAMAP-Rule" id="MF_00685"/>
    </source>
</evidence>
<feature type="active site" description="Proton donor" evidence="9 10">
    <location>
        <position position="482"/>
    </location>
</feature>
<dbReference type="Proteomes" id="UP000006415">
    <property type="component" value="Unassembled WGS sequence"/>
</dbReference>
<dbReference type="Gene3D" id="3.20.20.80">
    <property type="entry name" value="Glycosidases"/>
    <property type="match status" value="1"/>
</dbReference>
<dbReference type="GO" id="GO:0004553">
    <property type="term" value="F:hydrolase activity, hydrolyzing O-glycosyl compounds"/>
    <property type="evidence" value="ECO:0007669"/>
    <property type="project" value="InterPro"/>
</dbReference>
<dbReference type="HAMAP" id="MF_00685">
    <property type="entry name" value="GlgB"/>
    <property type="match status" value="1"/>
</dbReference>
<dbReference type="FunFam" id="2.60.40.1180:FF:000002">
    <property type="entry name" value="1,4-alpha-glucan branching enzyme GlgB"/>
    <property type="match status" value="1"/>
</dbReference>
<dbReference type="FunFam" id="3.20.20.80:FF:000003">
    <property type="entry name" value="1,4-alpha-glucan branching enzyme GlgB"/>
    <property type="match status" value="1"/>
</dbReference>
<dbReference type="InterPro" id="IPR006407">
    <property type="entry name" value="GlgB"/>
</dbReference>
<evidence type="ECO:0000256" key="2">
    <source>
        <dbReference type="ARBA" id="ARBA00004964"/>
    </source>
</evidence>
<accession>J0D6D6</accession>
<evidence type="ECO:0000256" key="10">
    <source>
        <dbReference type="PIRSR" id="PIRSR000463-1"/>
    </source>
</evidence>
<dbReference type="SUPFAM" id="SSF81296">
    <property type="entry name" value="E set domains"/>
    <property type="match status" value="2"/>
</dbReference>
<dbReference type="InterPro" id="IPR037439">
    <property type="entry name" value="Branching_enzy"/>
</dbReference>
<dbReference type="NCBIfam" id="TIGR01515">
    <property type="entry name" value="branching_enzym"/>
    <property type="match status" value="1"/>
</dbReference>
<dbReference type="RefSeq" id="WP_007147387.1">
    <property type="nucleotide sequence ID" value="NZ_AKCI01000001.1"/>
</dbReference>
<comment type="catalytic activity">
    <reaction evidence="1 9">
        <text>Transfers a segment of a (1-&gt;4)-alpha-D-glucan chain to a primary hydroxy group in a similar glucan chain.</text>
        <dbReference type="EC" id="2.4.1.18"/>
    </reaction>
</comment>
<name>J0D6D6_9BIFI</name>
<dbReference type="Gene3D" id="2.60.40.1180">
    <property type="entry name" value="Golgi alpha-mannosidase II"/>
    <property type="match status" value="1"/>
</dbReference>
<comment type="subunit">
    <text evidence="9">Monomer.</text>
</comment>
<evidence type="ECO:0000256" key="1">
    <source>
        <dbReference type="ARBA" id="ARBA00000826"/>
    </source>
</evidence>
<dbReference type="CDD" id="cd02855">
    <property type="entry name" value="E_set_GBE_prok_N"/>
    <property type="match status" value="1"/>
</dbReference>
<comment type="pathway">
    <text evidence="2 9">Glycan biosynthesis; glycogen biosynthesis.</text>
</comment>
<keyword evidence="4 9" id="KW-0321">Glycogen metabolism</keyword>
<keyword evidence="13" id="KW-1185">Reference proteome</keyword>
<dbReference type="NCBIfam" id="NF008967">
    <property type="entry name" value="PRK12313.1"/>
    <property type="match status" value="1"/>
</dbReference>
<dbReference type="InterPro" id="IPR014756">
    <property type="entry name" value="Ig_E-set"/>
</dbReference>
<keyword evidence="8 9" id="KW-0119">Carbohydrate metabolism</keyword>
<evidence type="ECO:0000313" key="13">
    <source>
        <dbReference type="Proteomes" id="UP000006415"/>
    </source>
</evidence>
<evidence type="ECO:0000313" key="12">
    <source>
        <dbReference type="EMBL" id="EJD65555.1"/>
    </source>
</evidence>
<dbReference type="EC" id="2.4.1.18" evidence="9"/>
<dbReference type="STRING" id="857290.HMPREF9156_00319"/>
<gene>
    <name evidence="9" type="primary">glgB</name>
    <name evidence="12" type="ORF">HMPREF9156_00319</name>
</gene>
<protein>
    <recommendedName>
        <fullName evidence="9">1,4-alpha-glucan branching enzyme GlgB</fullName>
        <ecNumber evidence="9">2.4.1.18</ecNumber>
    </recommendedName>
    <alternativeName>
        <fullName evidence="9">1,4-alpha-D-glucan:1,4-alpha-D-glucan 6-glucosyl-transferase</fullName>
    </alternativeName>
    <alternativeName>
        <fullName evidence="9">Alpha-(1-&gt;4)-glucan branching enzyme</fullName>
    </alternativeName>
    <alternativeName>
        <fullName evidence="9">Glycogen branching enzyme</fullName>
        <shortName evidence="9">BE</shortName>
    </alternativeName>
</protein>
<dbReference type="OrthoDB" id="9800174at2"/>
<comment type="similarity">
    <text evidence="3 9">Belongs to the glycosyl hydrolase 13 family. GlgB subfamily.</text>
</comment>
<dbReference type="CDD" id="cd11322">
    <property type="entry name" value="AmyAc_Glg_BE"/>
    <property type="match status" value="1"/>
</dbReference>
<dbReference type="SUPFAM" id="SSF51011">
    <property type="entry name" value="Glycosyl hydrolase domain"/>
    <property type="match status" value="1"/>
</dbReference>
<dbReference type="Pfam" id="PF02922">
    <property type="entry name" value="CBM_48"/>
    <property type="match status" value="1"/>
</dbReference>
<comment type="caution">
    <text evidence="12">The sequence shown here is derived from an EMBL/GenBank/DDBJ whole genome shotgun (WGS) entry which is preliminary data.</text>
</comment>
<evidence type="ECO:0000256" key="4">
    <source>
        <dbReference type="ARBA" id="ARBA00022600"/>
    </source>
</evidence>
<evidence type="ECO:0000256" key="6">
    <source>
        <dbReference type="ARBA" id="ARBA00022679"/>
    </source>
</evidence>
<evidence type="ECO:0000256" key="7">
    <source>
        <dbReference type="ARBA" id="ARBA00023056"/>
    </source>
</evidence>
<dbReference type="GO" id="GO:0005978">
    <property type="term" value="P:glycogen biosynthetic process"/>
    <property type="evidence" value="ECO:0007669"/>
    <property type="project" value="UniProtKB-UniRule"/>
</dbReference>
<dbReference type="eggNOG" id="COG0296">
    <property type="taxonomic scope" value="Bacteria"/>
</dbReference>
<keyword evidence="7 9" id="KW-0320">Glycogen biosynthesis</keyword>
<dbReference type="Gene3D" id="2.60.40.10">
    <property type="entry name" value="Immunoglobulins"/>
    <property type="match status" value="2"/>
</dbReference>
<organism evidence="12 13">
    <name type="scientific">Scardovia wiggsiae F0424</name>
    <dbReference type="NCBI Taxonomy" id="857290"/>
    <lineage>
        <taxon>Bacteria</taxon>
        <taxon>Bacillati</taxon>
        <taxon>Actinomycetota</taxon>
        <taxon>Actinomycetes</taxon>
        <taxon>Bifidobacteriales</taxon>
        <taxon>Bifidobacteriaceae</taxon>
        <taxon>Scardovia</taxon>
    </lineage>
</organism>
<dbReference type="InterPro" id="IPR054169">
    <property type="entry name" value="GlgB_N"/>
</dbReference>
<dbReference type="UniPathway" id="UPA00164"/>
<dbReference type="Pfam" id="PF22019">
    <property type="entry name" value="GlgB_N"/>
    <property type="match status" value="1"/>
</dbReference>
<feature type="active site" description="Nucleophile" evidence="9 10">
    <location>
        <position position="429"/>
    </location>
</feature>
<dbReference type="InterPro" id="IPR006047">
    <property type="entry name" value="GH13_cat_dom"/>
</dbReference>
<reference evidence="12 13" key="1">
    <citation type="submission" date="2012-01" db="EMBL/GenBank/DDBJ databases">
        <title>The Genome Sequence of Scardovia wiggsiae F0424.</title>
        <authorList>
            <consortium name="The Broad Institute Genome Sequencing Platform"/>
            <person name="Earl A."/>
            <person name="Ward D."/>
            <person name="Feldgarden M."/>
            <person name="Gevers D."/>
            <person name="Izard J."/>
            <person name="Ganesan A."/>
            <person name="Baranova O.V."/>
            <person name="Blanton J.M."/>
            <person name="Tanner A.C."/>
            <person name="Mathney J."/>
            <person name="Dewhirst F.E."/>
            <person name="Young S.K."/>
            <person name="Zeng Q."/>
            <person name="Gargeya S."/>
            <person name="Fitzgerald M."/>
            <person name="Haas B."/>
            <person name="Abouelleil A."/>
            <person name="Alvarado L."/>
            <person name="Arachchi H.M."/>
            <person name="Berlin A."/>
            <person name="Chapman S.B."/>
            <person name="Gearin G."/>
            <person name="Goldberg J."/>
            <person name="Griggs A."/>
            <person name="Gujja S."/>
            <person name="Hansen M."/>
            <person name="Heiman D."/>
            <person name="Howarth C."/>
            <person name="Larimer J."/>
            <person name="Lui A."/>
            <person name="MacDonald P.J.P."/>
            <person name="McCowen C."/>
            <person name="Montmayeur A."/>
            <person name="Murphy C."/>
            <person name="Neiman D."/>
            <person name="Pearson M."/>
            <person name="Priest M."/>
            <person name="Roberts A."/>
            <person name="Saif S."/>
            <person name="Shea T."/>
            <person name="Sisk P."/>
            <person name="Stolte C."/>
            <person name="Sykes S."/>
            <person name="Wortman J."/>
            <person name="Nusbaum C."/>
            <person name="Birren B."/>
        </authorList>
    </citation>
    <scope>NUCLEOTIDE SEQUENCE [LARGE SCALE GENOMIC DNA]</scope>
    <source>
        <strain evidence="12 13">F0424</strain>
    </source>
</reference>
<evidence type="ECO:0000256" key="8">
    <source>
        <dbReference type="ARBA" id="ARBA00023277"/>
    </source>
</evidence>